<accession>A0A8J3QAN9</accession>
<dbReference type="InterPro" id="IPR013974">
    <property type="entry name" value="SAF"/>
</dbReference>
<feature type="domain" description="SAF" evidence="1">
    <location>
        <begin position="34"/>
        <end position="90"/>
    </location>
</feature>
<evidence type="ECO:0000259" key="1">
    <source>
        <dbReference type="Pfam" id="PF08666"/>
    </source>
</evidence>
<evidence type="ECO:0000313" key="3">
    <source>
        <dbReference type="Proteomes" id="UP000612899"/>
    </source>
</evidence>
<protein>
    <recommendedName>
        <fullName evidence="1">SAF domain-containing protein</fullName>
    </recommendedName>
</protein>
<comment type="caution">
    <text evidence="2">The sequence shown here is derived from an EMBL/GenBank/DDBJ whole genome shotgun (WGS) entry which is preliminary data.</text>
</comment>
<dbReference type="Pfam" id="PF08666">
    <property type="entry name" value="SAF"/>
    <property type="match status" value="1"/>
</dbReference>
<gene>
    <name evidence="2" type="ORF">Rhe02_50870</name>
</gene>
<evidence type="ECO:0000313" key="2">
    <source>
        <dbReference type="EMBL" id="GIH07020.1"/>
    </source>
</evidence>
<sequence>MQGALAVLLIIAGALTAGYVAQRMGSTHDFLGVAREVGKGGKISAEDLMIIRVNDAIGLKPIPSSRAGSVIGKHAVMALVPGTLLTMDQVTEIPIPAPGHQLIGLGLEEDQMPSSRLDVGVNVLLVVVPPKNQVILPDKEGATAADLVPPRTFNATVIDLKPGTKQGLMLINVEVTTADAPTVAALASDDRIVIALAGN</sequence>
<dbReference type="AlphaFoldDB" id="A0A8J3QAN9"/>
<keyword evidence="3" id="KW-1185">Reference proteome</keyword>
<proteinExistence type="predicted"/>
<reference evidence="2" key="1">
    <citation type="submission" date="2021-01" db="EMBL/GenBank/DDBJ databases">
        <title>Whole genome shotgun sequence of Rhizocola hellebori NBRC 109834.</title>
        <authorList>
            <person name="Komaki H."/>
            <person name="Tamura T."/>
        </authorList>
    </citation>
    <scope>NUCLEOTIDE SEQUENCE</scope>
    <source>
        <strain evidence="2">NBRC 109834</strain>
    </source>
</reference>
<name>A0A8J3QAN9_9ACTN</name>
<organism evidence="2 3">
    <name type="scientific">Rhizocola hellebori</name>
    <dbReference type="NCBI Taxonomy" id="1392758"/>
    <lineage>
        <taxon>Bacteria</taxon>
        <taxon>Bacillati</taxon>
        <taxon>Actinomycetota</taxon>
        <taxon>Actinomycetes</taxon>
        <taxon>Micromonosporales</taxon>
        <taxon>Micromonosporaceae</taxon>
        <taxon>Rhizocola</taxon>
    </lineage>
</organism>
<dbReference type="Proteomes" id="UP000612899">
    <property type="component" value="Unassembled WGS sequence"/>
</dbReference>
<dbReference type="EMBL" id="BONY01000032">
    <property type="protein sequence ID" value="GIH07020.1"/>
    <property type="molecule type" value="Genomic_DNA"/>
</dbReference>